<evidence type="ECO:0000256" key="1">
    <source>
        <dbReference type="SAM" id="MobiDB-lite"/>
    </source>
</evidence>
<dbReference type="AlphaFoldDB" id="A0A821UIT2"/>
<proteinExistence type="predicted"/>
<reference evidence="2" key="1">
    <citation type="submission" date="2021-02" db="EMBL/GenBank/DDBJ databases">
        <authorList>
            <person name="Nowell W R."/>
        </authorList>
    </citation>
    <scope>NUCLEOTIDE SEQUENCE</scope>
</reference>
<feature type="compositionally biased region" description="Polar residues" evidence="1">
    <location>
        <begin position="20"/>
        <end position="35"/>
    </location>
</feature>
<name>A0A821UIT2_9BILA</name>
<feature type="region of interest" description="Disordered" evidence="1">
    <location>
        <begin position="1"/>
        <end position="38"/>
    </location>
</feature>
<dbReference type="Proteomes" id="UP000663848">
    <property type="component" value="Unassembled WGS sequence"/>
</dbReference>
<evidence type="ECO:0000313" key="3">
    <source>
        <dbReference type="Proteomes" id="UP000663848"/>
    </source>
</evidence>
<comment type="caution">
    <text evidence="2">The sequence shown here is derived from an EMBL/GenBank/DDBJ whole genome shotgun (WGS) entry which is preliminary data.</text>
</comment>
<feature type="non-terminal residue" evidence="2">
    <location>
        <position position="80"/>
    </location>
</feature>
<dbReference type="EMBL" id="CAJOBR010009265">
    <property type="protein sequence ID" value="CAF4890639.1"/>
    <property type="molecule type" value="Genomic_DNA"/>
</dbReference>
<accession>A0A821UIT2</accession>
<gene>
    <name evidence="2" type="ORF">QYT958_LOCUS30061</name>
</gene>
<protein>
    <submittedName>
        <fullName evidence="2">Uncharacterized protein</fullName>
    </submittedName>
</protein>
<sequence>MKNTPSLALTTSDSADTTDPNASLLSTPEHSQNSKQKSDDLLQSIGFRSMIIFQILAYGSYSILVHLCEKDGAVAFSSTT</sequence>
<feature type="compositionally biased region" description="Low complexity" evidence="1">
    <location>
        <begin position="1"/>
        <end position="19"/>
    </location>
</feature>
<evidence type="ECO:0000313" key="2">
    <source>
        <dbReference type="EMBL" id="CAF4890639.1"/>
    </source>
</evidence>
<organism evidence="2 3">
    <name type="scientific">Rotaria socialis</name>
    <dbReference type="NCBI Taxonomy" id="392032"/>
    <lineage>
        <taxon>Eukaryota</taxon>
        <taxon>Metazoa</taxon>
        <taxon>Spiralia</taxon>
        <taxon>Gnathifera</taxon>
        <taxon>Rotifera</taxon>
        <taxon>Eurotatoria</taxon>
        <taxon>Bdelloidea</taxon>
        <taxon>Philodinida</taxon>
        <taxon>Philodinidae</taxon>
        <taxon>Rotaria</taxon>
    </lineage>
</organism>